<evidence type="ECO:0000256" key="7">
    <source>
        <dbReference type="SAM" id="Phobius"/>
    </source>
</evidence>
<keyword evidence="5 7" id="KW-0472">Membrane</keyword>
<dbReference type="InterPro" id="IPR007727">
    <property type="entry name" value="Spo12"/>
</dbReference>
<evidence type="ECO:0000256" key="1">
    <source>
        <dbReference type="ARBA" id="ARBA00004141"/>
    </source>
</evidence>
<dbReference type="GO" id="GO:0015086">
    <property type="term" value="F:cadmium ion transmembrane transporter activity"/>
    <property type="evidence" value="ECO:0007669"/>
    <property type="project" value="TreeGrafter"/>
</dbReference>
<feature type="transmembrane region" description="Helical" evidence="7">
    <location>
        <begin position="77"/>
        <end position="97"/>
    </location>
</feature>
<organism evidence="8 9">
    <name type="scientific">Caenorhabditis auriculariae</name>
    <dbReference type="NCBI Taxonomy" id="2777116"/>
    <lineage>
        <taxon>Eukaryota</taxon>
        <taxon>Metazoa</taxon>
        <taxon>Ecdysozoa</taxon>
        <taxon>Nematoda</taxon>
        <taxon>Chromadorea</taxon>
        <taxon>Rhabditida</taxon>
        <taxon>Rhabditina</taxon>
        <taxon>Rhabditomorpha</taxon>
        <taxon>Rhabditoidea</taxon>
        <taxon>Rhabditidae</taxon>
        <taxon>Peloderinae</taxon>
        <taxon>Caenorhabditis</taxon>
    </lineage>
</organism>
<dbReference type="PANTHER" id="PTHR11706:SF32">
    <property type="entry name" value="NRAMP-LIKE TRANSPORTER SMF-3"/>
    <property type="match status" value="1"/>
</dbReference>
<name>A0A8S1HG82_9PELO</name>
<keyword evidence="3 7" id="KW-0812">Transmembrane</keyword>
<dbReference type="GO" id="GO:0010008">
    <property type="term" value="C:endosome membrane"/>
    <property type="evidence" value="ECO:0007669"/>
    <property type="project" value="TreeGrafter"/>
</dbReference>
<gene>
    <name evidence="8" type="ORF">CAUJ_LOCUS11575</name>
</gene>
<keyword evidence="4 7" id="KW-1133">Transmembrane helix</keyword>
<dbReference type="PRINTS" id="PR00447">
    <property type="entry name" value="NATRESASSCMP"/>
</dbReference>
<dbReference type="AlphaFoldDB" id="A0A8S1HG82"/>
<dbReference type="EMBL" id="CAJGYM010000058">
    <property type="protein sequence ID" value="CAD6195656.1"/>
    <property type="molecule type" value="Genomic_DNA"/>
</dbReference>
<evidence type="ECO:0000256" key="5">
    <source>
        <dbReference type="ARBA" id="ARBA00023136"/>
    </source>
</evidence>
<comment type="similarity">
    <text evidence="2">Belongs to the NRAMP family.</text>
</comment>
<feature type="compositionally biased region" description="Basic and acidic residues" evidence="6">
    <location>
        <begin position="256"/>
        <end position="270"/>
    </location>
</feature>
<dbReference type="InterPro" id="IPR001046">
    <property type="entry name" value="NRAMP_fam"/>
</dbReference>
<keyword evidence="9" id="KW-1185">Reference proteome</keyword>
<proteinExistence type="inferred from homology"/>
<dbReference type="Pfam" id="PF01566">
    <property type="entry name" value="Nramp"/>
    <property type="match status" value="1"/>
</dbReference>
<feature type="transmembrane region" description="Helical" evidence="7">
    <location>
        <begin position="173"/>
        <end position="197"/>
    </location>
</feature>
<dbReference type="Pfam" id="PF05032">
    <property type="entry name" value="Spo12"/>
    <property type="match status" value="1"/>
</dbReference>
<dbReference type="OrthoDB" id="409173at2759"/>
<sequence length="345" mass="38693">MPNFYKDEFPANLDAAESDIYHAGIFLGCTFGVAALYVWAVGILAAGQSSTMTGTYAGQFAMEGFIQIRMPQWKRILITRSLAIAPTLFVTVFSGGIDHISGLNDFLNCVQMIQLPFALVPVLTFVSDKRIMGNYRLNTFGKAFAIPISLLVLLINFYFLYNWIDEQFGYTAVSISFSIFLAIVYLIFVIYLTYYCLLAMDFIRDIKSKYLPAPIYSDFDQPWLEDEKYNISIASSMSNESPKPEEKLDQNTPNKENNDSKTSPSEKIEAPKVPLPHETPAAVRNRRHLQKELHMSSPSDSMLSPCTSKLFGKKAMSGPTALLRSRQQSAIPFKIDAAAENDDDE</sequence>
<evidence type="ECO:0000256" key="6">
    <source>
        <dbReference type="SAM" id="MobiDB-lite"/>
    </source>
</evidence>
<evidence type="ECO:0000256" key="4">
    <source>
        <dbReference type="ARBA" id="ARBA00022989"/>
    </source>
</evidence>
<evidence type="ECO:0000313" key="9">
    <source>
        <dbReference type="Proteomes" id="UP000835052"/>
    </source>
</evidence>
<evidence type="ECO:0000256" key="3">
    <source>
        <dbReference type="ARBA" id="ARBA00022692"/>
    </source>
</evidence>
<protein>
    <submittedName>
        <fullName evidence="8">Uncharacterized protein</fullName>
    </submittedName>
</protein>
<comment type="caution">
    <text evidence="8">The sequence shown here is derived from an EMBL/GenBank/DDBJ whole genome shotgun (WGS) entry which is preliminary data.</text>
</comment>
<feature type="compositionally biased region" description="Polar residues" evidence="6">
    <location>
        <begin position="296"/>
        <end position="306"/>
    </location>
</feature>
<dbReference type="Proteomes" id="UP000835052">
    <property type="component" value="Unassembled WGS sequence"/>
</dbReference>
<evidence type="ECO:0000256" key="2">
    <source>
        <dbReference type="ARBA" id="ARBA00006670"/>
    </source>
</evidence>
<dbReference type="GO" id="GO:0005886">
    <property type="term" value="C:plasma membrane"/>
    <property type="evidence" value="ECO:0007669"/>
    <property type="project" value="TreeGrafter"/>
</dbReference>
<dbReference type="GO" id="GO:0005384">
    <property type="term" value="F:manganese ion transmembrane transporter activity"/>
    <property type="evidence" value="ECO:0007669"/>
    <property type="project" value="TreeGrafter"/>
</dbReference>
<dbReference type="PANTHER" id="PTHR11706">
    <property type="entry name" value="SOLUTE CARRIER PROTEIN FAMILY 11 MEMBER"/>
    <property type="match status" value="1"/>
</dbReference>
<dbReference type="GO" id="GO:0005381">
    <property type="term" value="F:iron ion transmembrane transporter activity"/>
    <property type="evidence" value="ECO:0007669"/>
    <property type="project" value="TreeGrafter"/>
</dbReference>
<reference evidence="8" key="1">
    <citation type="submission" date="2020-10" db="EMBL/GenBank/DDBJ databases">
        <authorList>
            <person name="Kikuchi T."/>
        </authorList>
    </citation>
    <scope>NUCLEOTIDE SEQUENCE</scope>
    <source>
        <strain evidence="8">NKZ352</strain>
    </source>
</reference>
<feature type="transmembrane region" description="Helical" evidence="7">
    <location>
        <begin position="109"/>
        <end position="127"/>
    </location>
</feature>
<evidence type="ECO:0000313" key="8">
    <source>
        <dbReference type="EMBL" id="CAD6195656.1"/>
    </source>
</evidence>
<comment type="subcellular location">
    <subcellularLocation>
        <location evidence="1">Membrane</location>
        <topology evidence="1">Multi-pass membrane protein</topology>
    </subcellularLocation>
</comment>
<feature type="transmembrane region" description="Helical" evidence="7">
    <location>
        <begin position="20"/>
        <end position="46"/>
    </location>
</feature>
<feature type="transmembrane region" description="Helical" evidence="7">
    <location>
        <begin position="139"/>
        <end position="161"/>
    </location>
</feature>
<feature type="region of interest" description="Disordered" evidence="6">
    <location>
        <begin position="235"/>
        <end position="306"/>
    </location>
</feature>
<accession>A0A8S1HG82</accession>